<dbReference type="EMBL" id="VSSQ01028893">
    <property type="protein sequence ID" value="MPM78786.1"/>
    <property type="molecule type" value="Genomic_DNA"/>
</dbReference>
<proteinExistence type="predicted"/>
<dbReference type="AlphaFoldDB" id="A0A645CP13"/>
<evidence type="ECO:0000313" key="1">
    <source>
        <dbReference type="EMBL" id="MPM78786.1"/>
    </source>
</evidence>
<organism evidence="1">
    <name type="scientific">bioreactor metagenome</name>
    <dbReference type="NCBI Taxonomy" id="1076179"/>
    <lineage>
        <taxon>unclassified sequences</taxon>
        <taxon>metagenomes</taxon>
        <taxon>ecological metagenomes</taxon>
    </lineage>
</organism>
<comment type="caution">
    <text evidence="1">The sequence shown here is derived from an EMBL/GenBank/DDBJ whole genome shotgun (WGS) entry which is preliminary data.</text>
</comment>
<protein>
    <submittedName>
        <fullName evidence="1">Uncharacterized protein</fullName>
    </submittedName>
</protein>
<accession>A0A645CP13</accession>
<sequence length="355" mass="38550">MIYIISGCNEPAARCTFTKIQNTMKTIINFRFFLLALLSVFLFTSCEKDPAEDMSLKSTATISPVIINEGASVSVDLIAGQNTIAGNVSVTFDKDFVHVKYTTINGWMLDEAHLWVGSNLSMMPQTNSGNPKPGLFPYKSGLLYGATSYSFSIPWSDFGGYEANCGNILYMAAHAALHKMNSNGSVNSQTGWGNGSQINDNGSWAMYFSLQFECGSTNDPETNCQTAFGFGPLTFVDAGLTPNRWGWIYTLNAEGYFTTPLYAGAGNNDIQHATNVGNVTYSLSGSSLVVHYETFTGYSLSETHVYASTTFPTTIAPGQFNYSHAVQNPHSDTYTIELNGATPVYLISHAVVCSE</sequence>
<name>A0A645CP13_9ZZZZ</name>
<reference evidence="1" key="1">
    <citation type="submission" date="2019-08" db="EMBL/GenBank/DDBJ databases">
        <authorList>
            <person name="Kucharzyk K."/>
            <person name="Murdoch R.W."/>
            <person name="Higgins S."/>
            <person name="Loffler F."/>
        </authorList>
    </citation>
    <scope>NUCLEOTIDE SEQUENCE</scope>
</reference>
<gene>
    <name evidence="1" type="ORF">SDC9_125799</name>
</gene>